<dbReference type="SUPFAM" id="SSF53474">
    <property type="entry name" value="alpha/beta-Hydrolases"/>
    <property type="match status" value="1"/>
</dbReference>
<accession>A0ABX8ACW4</accession>
<keyword evidence="3" id="KW-1185">Reference proteome</keyword>
<protein>
    <submittedName>
        <fullName evidence="2">Alpha/beta fold hydrolase</fullName>
    </submittedName>
</protein>
<dbReference type="EMBL" id="CP036498">
    <property type="protein sequence ID" value="QUS41611.1"/>
    <property type="molecule type" value="Genomic_DNA"/>
</dbReference>
<evidence type="ECO:0000259" key="1">
    <source>
        <dbReference type="Pfam" id="PF12146"/>
    </source>
</evidence>
<dbReference type="RefSeq" id="WP_211910251.1">
    <property type="nucleotide sequence ID" value="NZ_CP036498.1"/>
</dbReference>
<dbReference type="Proteomes" id="UP000682843">
    <property type="component" value="Chromosome"/>
</dbReference>
<evidence type="ECO:0000313" key="2">
    <source>
        <dbReference type="EMBL" id="QUS41611.1"/>
    </source>
</evidence>
<dbReference type="InterPro" id="IPR029058">
    <property type="entry name" value="AB_hydrolase_fold"/>
</dbReference>
<reference evidence="2 3" key="1">
    <citation type="submission" date="2019-02" db="EMBL/GenBank/DDBJ databases">
        <title>Emended description of the genus Rhodopseudomonas and description of Rhodopseudomonas albus sp. nov., a non-phototrophic, heavy-metal-tolerant bacterium isolated from garden soil.</title>
        <authorList>
            <person name="Bao Z."/>
            <person name="Cao W.W."/>
            <person name="Sato Y."/>
            <person name="Nishizawa T."/>
            <person name="Zhao J."/>
            <person name="Guo Y."/>
            <person name="Ohta H."/>
        </authorList>
    </citation>
    <scope>NUCLEOTIDE SEQUENCE [LARGE SCALE GENOMIC DNA]</scope>
    <source>
        <strain evidence="2 3">SK50-23</strain>
    </source>
</reference>
<dbReference type="Pfam" id="PF12146">
    <property type="entry name" value="Hydrolase_4"/>
    <property type="match status" value="1"/>
</dbReference>
<keyword evidence="2" id="KW-0378">Hydrolase</keyword>
<gene>
    <name evidence="2" type="ORF">RPMA_24225</name>
</gene>
<dbReference type="Gene3D" id="3.40.50.1820">
    <property type="entry name" value="alpha/beta hydrolase"/>
    <property type="match status" value="1"/>
</dbReference>
<sequence length="325" mass="37153">MQDFLDAIRQWQDETILDQATQSVSEAVTFPCGDGYHLHGHFWRPRISSELCSVIINPATGVLARYYHPYARYLAENGFSVLTYDYRGIGLSRPTNLRSARFRWRDWGELDFAAAIDCMRSCRPSGLLAVVGHSIGGFLPGFAPNAGEVDRLLAIAGQFAYWRDYGASHRARLLMRWHIVMPLLTSIVGYFPGKRLGWLEDLPAGVAYEWSRRRSRLELSYPEYERDALLHRFASLQADILAIGVSDDEYGTPRAIQRGLEYYAGSNRTQLLLKPSDLGCQAIGHFSLFHSRHRDDFWSNTCHWLQTGANPWPQFEYDWRVVDPG</sequence>
<feature type="domain" description="Serine aminopeptidase S33" evidence="1">
    <location>
        <begin position="64"/>
        <end position="139"/>
    </location>
</feature>
<proteinExistence type="predicted"/>
<dbReference type="InterPro" id="IPR022742">
    <property type="entry name" value="Hydrolase_4"/>
</dbReference>
<dbReference type="InterPro" id="IPR017208">
    <property type="entry name" value="UCP037442_abhydr"/>
</dbReference>
<dbReference type="PIRSF" id="PIRSF037442">
    <property type="entry name" value="UCP037442_abhydr"/>
    <property type="match status" value="1"/>
</dbReference>
<organism evidence="2 3">
    <name type="scientific">Tardiphaga alba</name>
    <dbReference type="NCBI Taxonomy" id="340268"/>
    <lineage>
        <taxon>Bacteria</taxon>
        <taxon>Pseudomonadati</taxon>
        <taxon>Pseudomonadota</taxon>
        <taxon>Alphaproteobacteria</taxon>
        <taxon>Hyphomicrobiales</taxon>
        <taxon>Nitrobacteraceae</taxon>
        <taxon>Tardiphaga</taxon>
    </lineage>
</organism>
<dbReference type="GO" id="GO:0016787">
    <property type="term" value="F:hydrolase activity"/>
    <property type="evidence" value="ECO:0007669"/>
    <property type="project" value="UniProtKB-KW"/>
</dbReference>
<evidence type="ECO:0000313" key="3">
    <source>
        <dbReference type="Proteomes" id="UP000682843"/>
    </source>
</evidence>
<name>A0ABX8ACW4_9BRAD</name>